<organism evidence="1 2">
    <name type="scientific">Portunus trituberculatus</name>
    <name type="common">Swimming crab</name>
    <name type="synonym">Neptunus trituberculatus</name>
    <dbReference type="NCBI Taxonomy" id="210409"/>
    <lineage>
        <taxon>Eukaryota</taxon>
        <taxon>Metazoa</taxon>
        <taxon>Ecdysozoa</taxon>
        <taxon>Arthropoda</taxon>
        <taxon>Crustacea</taxon>
        <taxon>Multicrustacea</taxon>
        <taxon>Malacostraca</taxon>
        <taxon>Eumalacostraca</taxon>
        <taxon>Eucarida</taxon>
        <taxon>Decapoda</taxon>
        <taxon>Pleocyemata</taxon>
        <taxon>Brachyura</taxon>
        <taxon>Eubrachyura</taxon>
        <taxon>Portunoidea</taxon>
        <taxon>Portunidae</taxon>
        <taxon>Portuninae</taxon>
        <taxon>Portunus</taxon>
    </lineage>
</organism>
<dbReference type="Proteomes" id="UP000324222">
    <property type="component" value="Unassembled WGS sequence"/>
</dbReference>
<name>A0A5B7IQU1_PORTR</name>
<dbReference type="EMBL" id="VSRR010073186">
    <property type="protein sequence ID" value="MPC86990.1"/>
    <property type="molecule type" value="Genomic_DNA"/>
</dbReference>
<proteinExistence type="predicted"/>
<evidence type="ECO:0000313" key="1">
    <source>
        <dbReference type="EMBL" id="MPC86990.1"/>
    </source>
</evidence>
<protein>
    <submittedName>
        <fullName evidence="1">Uncharacterized protein</fullName>
    </submittedName>
</protein>
<dbReference type="AlphaFoldDB" id="A0A5B7IQU1"/>
<reference evidence="1 2" key="1">
    <citation type="submission" date="2019-05" db="EMBL/GenBank/DDBJ databases">
        <title>Another draft genome of Portunus trituberculatus and its Hox gene families provides insights of decapod evolution.</title>
        <authorList>
            <person name="Jeong J.-H."/>
            <person name="Song I."/>
            <person name="Kim S."/>
            <person name="Choi T."/>
            <person name="Kim D."/>
            <person name="Ryu S."/>
            <person name="Kim W."/>
        </authorList>
    </citation>
    <scope>NUCLEOTIDE SEQUENCE [LARGE SCALE GENOMIC DNA]</scope>
    <source>
        <tissue evidence="1">Muscle</tissue>
    </source>
</reference>
<comment type="caution">
    <text evidence="1">The sequence shown here is derived from an EMBL/GenBank/DDBJ whole genome shotgun (WGS) entry which is preliminary data.</text>
</comment>
<evidence type="ECO:0000313" key="2">
    <source>
        <dbReference type="Proteomes" id="UP000324222"/>
    </source>
</evidence>
<gene>
    <name evidence="1" type="ORF">E2C01_081835</name>
</gene>
<keyword evidence="2" id="KW-1185">Reference proteome</keyword>
<accession>A0A5B7IQU1</accession>
<sequence length="99" mass="10783">MSFLFSSSSSSTKLADRSSLTVRELALARHSLDVEAMLTSFHTSGQITKSRQTEAMRARPCTPISLVVGPDATVGPGRPIPLNLPPHPRLFRYCFPPTS</sequence>